<reference evidence="1 2" key="1">
    <citation type="submission" date="2014-04" db="EMBL/GenBank/DDBJ databases">
        <title>Evolutionary Origins and Diversification of the Mycorrhizal Mutualists.</title>
        <authorList>
            <consortium name="DOE Joint Genome Institute"/>
            <consortium name="Mycorrhizal Genomics Consortium"/>
            <person name="Kohler A."/>
            <person name="Kuo A."/>
            <person name="Nagy L.G."/>
            <person name="Floudas D."/>
            <person name="Copeland A."/>
            <person name="Barry K.W."/>
            <person name="Cichocki N."/>
            <person name="Veneault-Fourrey C."/>
            <person name="LaButti K."/>
            <person name="Lindquist E.A."/>
            <person name="Lipzen A."/>
            <person name="Lundell T."/>
            <person name="Morin E."/>
            <person name="Murat C."/>
            <person name="Riley R."/>
            <person name="Ohm R."/>
            <person name="Sun H."/>
            <person name="Tunlid A."/>
            <person name="Henrissat B."/>
            <person name="Grigoriev I.V."/>
            <person name="Hibbett D.S."/>
            <person name="Martin F."/>
        </authorList>
    </citation>
    <scope>NUCLEOTIDE SEQUENCE [LARGE SCALE GENOMIC DNA]</scope>
    <source>
        <strain evidence="1 2">Koide BX008</strain>
    </source>
</reference>
<gene>
    <name evidence="1" type="ORF">M378DRAFT_723152</name>
</gene>
<evidence type="ECO:0000313" key="1">
    <source>
        <dbReference type="EMBL" id="KIL63221.1"/>
    </source>
</evidence>
<dbReference type="AlphaFoldDB" id="A0A0C2X237"/>
<proteinExistence type="predicted"/>
<dbReference type="EMBL" id="KN818261">
    <property type="protein sequence ID" value="KIL63221.1"/>
    <property type="molecule type" value="Genomic_DNA"/>
</dbReference>
<accession>A0A0C2X237</accession>
<dbReference type="Proteomes" id="UP000054549">
    <property type="component" value="Unassembled WGS sequence"/>
</dbReference>
<evidence type="ECO:0000313" key="2">
    <source>
        <dbReference type="Proteomes" id="UP000054549"/>
    </source>
</evidence>
<organism evidence="1 2">
    <name type="scientific">Amanita muscaria (strain Koide BX008)</name>
    <dbReference type="NCBI Taxonomy" id="946122"/>
    <lineage>
        <taxon>Eukaryota</taxon>
        <taxon>Fungi</taxon>
        <taxon>Dikarya</taxon>
        <taxon>Basidiomycota</taxon>
        <taxon>Agaricomycotina</taxon>
        <taxon>Agaricomycetes</taxon>
        <taxon>Agaricomycetidae</taxon>
        <taxon>Agaricales</taxon>
        <taxon>Pluteineae</taxon>
        <taxon>Amanitaceae</taxon>
        <taxon>Amanita</taxon>
    </lineage>
</organism>
<keyword evidence="2" id="KW-1185">Reference proteome</keyword>
<dbReference type="HOGENOM" id="CLU_021749_0_0_1"/>
<sequence length="810" mass="92842">MDRVCDEVLQLIFFELNDPGPLTHASKRFHAFSQDSYVRAHYFLTRYGPIEALYFAFARGRLVTERVIDILLESGAHMSRYLVQIAIHHYFHTHSHFIKGTWVRSVSLRVFLYFLSIAERRYGEIPRGKNDDDGSLFALFLKESRFPSEMKSVSWETIKDILETYKFMPLCNKDPIMSRLPLALAVEPRLLPYAVANGFCMDSKYRDFVFRKMFEKPLPFAEANPEEIAQNVRELCKLESSMFVTRTVASEVCMEAKVNGPGYRALKLLDRTGFLRFELSTLVCDLIKTFQKTRSITNPTVIENLCFLHADMPSEDRLVRLVMVLVTFLSNEHAYSTPASIHQKLENMGVTPITRADIHEVLMNPFVEKPETVINYAKRMVTKEDGTKGLSEDEILELLGEVAARCLEIGSKGRFLDKICQDHSDSELMHIIERHVLDHYQVEFDSLPCWEDDAEAASAHEAQLARDYMKFGVEDLFYTRNHPSDSMAKGEDRFDLGIITQESLSTMIRHDEAAPSRSRRRMDFPWGTLNDSAGKMHYPPNCLDVGLWLKKRLGAKSAAAAAFMTHAVINNNESLLHQFMSPNDLAINFVPVTLKHFRILARLGKAPSPKLFRAIELGARFYSDETEYLSTDEQPLKARTKTSKSMCAPALCSPISTRAPTKNKKRPRRSAAAAVRSYFVPDSEDDVTCDPIKGKLPTGSVLSLAQTKEHHLRLWVSNLGELLRFEQRKHTAKKRQIEQNTLAADMPVHLPKSDFMKTMSTSLRHLRKHLNEYHKQLHPIVVPDETNTDDDDADYYYRAPRTKRRKTMEL</sequence>
<name>A0A0C2X237_AMAMK</name>
<dbReference type="OrthoDB" id="270318at2759"/>
<dbReference type="InParanoid" id="A0A0C2X237"/>
<protein>
    <submittedName>
        <fullName evidence="1">Uncharacterized protein</fullName>
    </submittedName>
</protein>
<dbReference type="STRING" id="946122.A0A0C2X237"/>